<evidence type="ECO:0000256" key="2">
    <source>
        <dbReference type="ARBA" id="ARBA00023015"/>
    </source>
</evidence>
<reference evidence="7 8" key="1">
    <citation type="journal article" date="2018" name="J. Microbiol.">
        <title>Baekduia soli gen. nov., sp. nov., a novel bacterium isolated from the soil of Baekdu Mountain and proposal of a novel family name, Baekduiaceae fam. nov.</title>
        <authorList>
            <person name="An D.S."/>
            <person name="Siddiqi M.Z."/>
            <person name="Kim K.H."/>
            <person name="Yu H.S."/>
            <person name="Im W.T."/>
        </authorList>
    </citation>
    <scope>NUCLEOTIDE SEQUENCE [LARGE SCALE GENOMIC DNA]</scope>
    <source>
        <strain evidence="7 8">BR7-21</strain>
    </source>
</reference>
<keyword evidence="2" id="KW-0805">Transcription regulation</keyword>
<organism evidence="7 8">
    <name type="scientific">Baekduia soli</name>
    <dbReference type="NCBI Taxonomy" id="496014"/>
    <lineage>
        <taxon>Bacteria</taxon>
        <taxon>Bacillati</taxon>
        <taxon>Actinomycetota</taxon>
        <taxon>Thermoleophilia</taxon>
        <taxon>Solirubrobacterales</taxon>
        <taxon>Baekduiaceae</taxon>
        <taxon>Baekduia</taxon>
    </lineage>
</organism>
<dbReference type="PANTHER" id="PTHR30055">
    <property type="entry name" value="HTH-TYPE TRANSCRIPTIONAL REGULATOR RUTR"/>
    <property type="match status" value="1"/>
</dbReference>
<evidence type="ECO:0000256" key="4">
    <source>
        <dbReference type="ARBA" id="ARBA00023163"/>
    </source>
</evidence>
<dbReference type="Gene3D" id="1.10.357.10">
    <property type="entry name" value="Tetracycline Repressor, domain 2"/>
    <property type="match status" value="1"/>
</dbReference>
<dbReference type="PANTHER" id="PTHR30055:SF175">
    <property type="entry name" value="HTH-TYPE TRANSCRIPTIONAL REPRESSOR KSTR2"/>
    <property type="match status" value="1"/>
</dbReference>
<evidence type="ECO:0000256" key="3">
    <source>
        <dbReference type="ARBA" id="ARBA00023125"/>
    </source>
</evidence>
<evidence type="ECO:0000259" key="6">
    <source>
        <dbReference type="PROSITE" id="PS50977"/>
    </source>
</evidence>
<dbReference type="InterPro" id="IPR023772">
    <property type="entry name" value="DNA-bd_HTH_TetR-type_CS"/>
</dbReference>
<dbReference type="KEGG" id="bsol:FSW04_00365"/>
<dbReference type="InterPro" id="IPR001647">
    <property type="entry name" value="HTH_TetR"/>
</dbReference>
<feature type="DNA-binding region" description="H-T-H motif" evidence="5">
    <location>
        <begin position="82"/>
        <end position="101"/>
    </location>
</feature>
<dbReference type="AlphaFoldDB" id="A0A5B8TZL6"/>
<dbReference type="SUPFAM" id="SSF48498">
    <property type="entry name" value="Tetracyclin repressor-like, C-terminal domain"/>
    <property type="match status" value="1"/>
</dbReference>
<dbReference type="GO" id="GO:0000976">
    <property type="term" value="F:transcription cis-regulatory region binding"/>
    <property type="evidence" value="ECO:0007669"/>
    <property type="project" value="TreeGrafter"/>
</dbReference>
<gene>
    <name evidence="7" type="ORF">FSW04_00365</name>
</gene>
<accession>A0A5B8TZL6</accession>
<proteinExistence type="predicted"/>
<dbReference type="Pfam" id="PF17932">
    <property type="entry name" value="TetR_C_24"/>
    <property type="match status" value="1"/>
</dbReference>
<dbReference type="SUPFAM" id="SSF46689">
    <property type="entry name" value="Homeodomain-like"/>
    <property type="match status" value="1"/>
</dbReference>
<keyword evidence="3 5" id="KW-0238">DNA-binding</keyword>
<dbReference type="Proteomes" id="UP000321805">
    <property type="component" value="Chromosome"/>
</dbReference>
<evidence type="ECO:0000313" key="8">
    <source>
        <dbReference type="Proteomes" id="UP000321805"/>
    </source>
</evidence>
<keyword evidence="1" id="KW-0678">Repressor</keyword>
<dbReference type="InterPro" id="IPR041490">
    <property type="entry name" value="KstR2_TetR_C"/>
</dbReference>
<dbReference type="GO" id="GO:0003700">
    <property type="term" value="F:DNA-binding transcription factor activity"/>
    <property type="evidence" value="ECO:0007669"/>
    <property type="project" value="TreeGrafter"/>
</dbReference>
<dbReference type="PROSITE" id="PS01081">
    <property type="entry name" value="HTH_TETR_1"/>
    <property type="match status" value="1"/>
</dbReference>
<dbReference type="PRINTS" id="PR00455">
    <property type="entry name" value="HTHTETR"/>
</dbReference>
<dbReference type="InterPro" id="IPR050109">
    <property type="entry name" value="HTH-type_TetR-like_transc_reg"/>
</dbReference>
<dbReference type="InterPro" id="IPR036271">
    <property type="entry name" value="Tet_transcr_reg_TetR-rel_C_sf"/>
</dbReference>
<keyword evidence="4" id="KW-0804">Transcription</keyword>
<name>A0A5B8TZL6_9ACTN</name>
<sequence length="264" mass="29310">MIDIAAGGVAGSVTVSISSWWGTFRPTGMYGRPADVVKVRPAPWLRSAPMKPTRSYAPEMTRQLLMEAALDLFAERGFRETSIQDVVERAGLTKGAFYHHFRTKEDALRILHDAFLDLVTVEQDRALAEFSSPTEQLWHVTSAITQICIEYQKHVRVFYRERHGLSGDVRVAVLAKRRVFTKRFQDIVARGIAAGEFSVGPDADVAALGVLGTCIWAYQWYRPDGRRRPEEIADQLGRMALLSVGVGPDRIRAIARSAGPGDPG</sequence>
<evidence type="ECO:0000256" key="5">
    <source>
        <dbReference type="PROSITE-ProRule" id="PRU00335"/>
    </source>
</evidence>
<evidence type="ECO:0000256" key="1">
    <source>
        <dbReference type="ARBA" id="ARBA00022491"/>
    </source>
</evidence>
<dbReference type="Pfam" id="PF00440">
    <property type="entry name" value="TetR_N"/>
    <property type="match status" value="1"/>
</dbReference>
<protein>
    <submittedName>
        <fullName evidence="7">TetR/AcrR family transcriptional regulator</fullName>
    </submittedName>
</protein>
<dbReference type="Gene3D" id="1.10.10.60">
    <property type="entry name" value="Homeodomain-like"/>
    <property type="match status" value="1"/>
</dbReference>
<dbReference type="OrthoDB" id="9779746at2"/>
<keyword evidence="8" id="KW-1185">Reference proteome</keyword>
<evidence type="ECO:0000313" key="7">
    <source>
        <dbReference type="EMBL" id="QEC46170.1"/>
    </source>
</evidence>
<feature type="domain" description="HTH tetR-type" evidence="6">
    <location>
        <begin position="59"/>
        <end position="119"/>
    </location>
</feature>
<dbReference type="EMBL" id="CP042430">
    <property type="protein sequence ID" value="QEC46170.1"/>
    <property type="molecule type" value="Genomic_DNA"/>
</dbReference>
<dbReference type="InterPro" id="IPR009057">
    <property type="entry name" value="Homeodomain-like_sf"/>
</dbReference>
<dbReference type="PROSITE" id="PS50977">
    <property type="entry name" value="HTH_TETR_2"/>
    <property type="match status" value="1"/>
</dbReference>